<reference evidence="4 5" key="1">
    <citation type="journal article" date="2011" name="Genome Biol. Evol.">
        <title>Integration of the genetic map and genome assembly of fugu facilitates insights into distinct features of genome evolution in teleosts and mammals.</title>
        <authorList>
            <person name="Kai W."/>
            <person name="Kikuchi K."/>
            <person name="Tohari S."/>
            <person name="Chew A.K."/>
            <person name="Tay A."/>
            <person name="Fujiwara A."/>
            <person name="Hosoya S."/>
            <person name="Suetake H."/>
            <person name="Naruse K."/>
            <person name="Brenner S."/>
            <person name="Suzuki Y."/>
            <person name="Venkatesh B."/>
        </authorList>
    </citation>
    <scope>NUCLEOTIDE SEQUENCE [LARGE SCALE GENOMIC DNA]</scope>
</reference>
<feature type="domain" description="Dilute" evidence="3">
    <location>
        <begin position="557"/>
        <end position="835"/>
    </location>
</feature>
<evidence type="ECO:0000313" key="5">
    <source>
        <dbReference type="Proteomes" id="UP000005226"/>
    </source>
</evidence>
<dbReference type="Pfam" id="PF01843">
    <property type="entry name" value="DIL"/>
    <property type="match status" value="1"/>
</dbReference>
<feature type="compositionally biased region" description="Basic and acidic residues" evidence="1">
    <location>
        <begin position="99"/>
        <end position="108"/>
    </location>
</feature>
<feature type="region of interest" description="Disordered" evidence="1">
    <location>
        <begin position="300"/>
        <end position="323"/>
    </location>
</feature>
<dbReference type="InterPro" id="IPR002710">
    <property type="entry name" value="Dilute_dom"/>
</dbReference>
<dbReference type="PROSITE" id="PS50200">
    <property type="entry name" value="RA"/>
    <property type="match status" value="1"/>
</dbReference>
<dbReference type="Pfam" id="PF00788">
    <property type="entry name" value="RA"/>
    <property type="match status" value="1"/>
</dbReference>
<feature type="compositionally biased region" description="Acidic residues" evidence="1">
    <location>
        <begin position="302"/>
        <end position="316"/>
    </location>
</feature>
<name>A0A674P2U8_TAKRU</name>
<keyword evidence="5" id="KW-1185">Reference proteome</keyword>
<reference evidence="4" key="3">
    <citation type="submission" date="2025-09" db="UniProtKB">
        <authorList>
            <consortium name="Ensembl"/>
        </authorList>
    </citation>
    <scope>IDENTIFICATION</scope>
</reference>
<feature type="region of interest" description="Disordered" evidence="1">
    <location>
        <begin position="261"/>
        <end position="285"/>
    </location>
</feature>
<organism evidence="4 5">
    <name type="scientific">Takifugu rubripes</name>
    <name type="common">Japanese pufferfish</name>
    <name type="synonym">Fugu rubripes</name>
    <dbReference type="NCBI Taxonomy" id="31033"/>
    <lineage>
        <taxon>Eukaryota</taxon>
        <taxon>Metazoa</taxon>
        <taxon>Chordata</taxon>
        <taxon>Craniata</taxon>
        <taxon>Vertebrata</taxon>
        <taxon>Euteleostomi</taxon>
        <taxon>Actinopterygii</taxon>
        <taxon>Neopterygii</taxon>
        <taxon>Teleostei</taxon>
        <taxon>Neoteleostei</taxon>
        <taxon>Acanthomorphata</taxon>
        <taxon>Eupercaria</taxon>
        <taxon>Tetraodontiformes</taxon>
        <taxon>Tetradontoidea</taxon>
        <taxon>Tetraodontidae</taxon>
        <taxon>Takifugu</taxon>
    </lineage>
</organism>
<dbReference type="PANTHER" id="PTHR16027:SF4">
    <property type="entry name" value="RAS-INTERACTING PROTEIN 1"/>
    <property type="match status" value="1"/>
</dbReference>
<dbReference type="GO" id="GO:0035024">
    <property type="term" value="P:negative regulation of Rho protein signal transduction"/>
    <property type="evidence" value="ECO:0007669"/>
    <property type="project" value="TreeGrafter"/>
</dbReference>
<protein>
    <submittedName>
        <fullName evidence="4">Si:ch211-176g6.2</fullName>
    </submittedName>
</protein>
<dbReference type="PANTHER" id="PTHR16027">
    <property type="entry name" value="DILUTE DOMAIN-CONTAINING PROTEIN YPR089W"/>
    <property type="match status" value="1"/>
</dbReference>
<feature type="region of interest" description="Disordered" evidence="1">
    <location>
        <begin position="1"/>
        <end position="113"/>
    </location>
</feature>
<dbReference type="Ensembl" id="ENSTRUT00000086099.1">
    <property type="protein sequence ID" value="ENSTRUP00000079997.1"/>
    <property type="gene ID" value="ENSTRUG00000031061.1"/>
</dbReference>
<dbReference type="SUPFAM" id="SSF49879">
    <property type="entry name" value="SMAD/FHA domain"/>
    <property type="match status" value="1"/>
</dbReference>
<proteinExistence type="predicted"/>
<dbReference type="InterPro" id="IPR029071">
    <property type="entry name" value="Ubiquitin-like_domsf"/>
</dbReference>
<dbReference type="Gene3D" id="2.60.200.20">
    <property type="match status" value="1"/>
</dbReference>
<dbReference type="GO" id="GO:0005911">
    <property type="term" value="C:cell-cell junction"/>
    <property type="evidence" value="ECO:0007669"/>
    <property type="project" value="TreeGrafter"/>
</dbReference>
<accession>A0A674P2U8</accession>
<evidence type="ECO:0000313" key="4">
    <source>
        <dbReference type="Ensembl" id="ENSTRUP00000079997.1"/>
    </source>
</evidence>
<dbReference type="InterPro" id="IPR052072">
    <property type="entry name" value="Vascular_dev_regulator"/>
</dbReference>
<dbReference type="GO" id="GO:0007165">
    <property type="term" value="P:signal transduction"/>
    <property type="evidence" value="ECO:0007669"/>
    <property type="project" value="InterPro"/>
</dbReference>
<feature type="compositionally biased region" description="Basic residues" evidence="1">
    <location>
        <begin position="23"/>
        <end position="32"/>
    </location>
</feature>
<evidence type="ECO:0000259" key="2">
    <source>
        <dbReference type="PROSITE" id="PS50200"/>
    </source>
</evidence>
<feature type="compositionally biased region" description="Low complexity" evidence="1">
    <location>
        <begin position="36"/>
        <end position="48"/>
    </location>
</feature>
<reference evidence="4" key="2">
    <citation type="submission" date="2025-08" db="UniProtKB">
        <authorList>
            <consortium name="Ensembl"/>
        </authorList>
    </citation>
    <scope>IDENTIFICATION</scope>
</reference>
<dbReference type="AlphaFoldDB" id="A0A674P2U8"/>
<evidence type="ECO:0000256" key="1">
    <source>
        <dbReference type="SAM" id="MobiDB-lite"/>
    </source>
</evidence>
<feature type="compositionally biased region" description="Polar residues" evidence="1">
    <location>
        <begin position="263"/>
        <end position="273"/>
    </location>
</feature>
<dbReference type="InterPro" id="IPR008984">
    <property type="entry name" value="SMAD_FHA_dom_sf"/>
</dbReference>
<sequence length="910" mass="101975">MKISSEELRSLPPRPPLLPAVLPKRRFARLGRKTSDGSQNRSASSNSRSSDDVATRQPSKSRIHHHTNRLSGVFLRGPVSGSMALSAGVRPSLSSQDSKGNEGLRADDPSELSNHVTAPGILKIFGNEICEGAHYKSVLATTDSSARELVKEALERYGLSKKEAKSYVLCDTIGSTGNHQWRPEGFRVVGDNERPLLLQSLWKPREGLARRFEIQRKSWVEERTSKDKDTITAGRVSRTMGKSQKLWRSRSEMDILDSDTKQCYEQSKTNPKQSHVHSHKTLSEEDGVLQSKKETLCLMAEQEGEESEREETESSDDNTTQYSIHPPHDCPYLLLLQGYSPAQDFVIYLLAGPIISFGRQSEGEEGYKTDFHLFAADILPRHCCFHRLSNGSATTLQPGQGSLVMRNGEVLKTEVHLHPGDIISLGQHYLFLFKDPLDGKYGPDRCLNVIPWMVNQPTSAFSTYQAGEINLCSTCTDLQASDGTLCQIQDLPLLKSPAGHIWSLQYESNDEDFIIKKIFAMGSSKDIPPLTAAFLLCLSIQHSTVSQHTSELRGLLLRIASGVQNAVWVSSGQVIGNASGFLQDLQALTWQEVYTGLRPLVVWMSNSLEILQFIQFQLPLMLECKTQKEEQCNGEERRDNETKNLDFVDCNPFRERPTPQANVDTSLALERGGLEVLTEIRCIVDILSDTWRLLSDCQLHQEISSQLIGYLLFFINASLFNSLMEKGTSVPPGFYQWSRGVYMQANLDLLLDWAQSNGLEEMAVEHTHTLSSAINLLATPRKHLLQMSWVSLRSDYPALSPAQLNHLLSLYSPAPPCRHTWTPSVHEQASARSTGQIDILESFETQHPLVLPDSGYQFQLGQEVTDSALWLELEKLKKFISTLSQSGHRWILRHSSPHPTPPKLLNRLML</sequence>
<dbReference type="SMART" id="SM00314">
    <property type="entry name" value="RA"/>
    <property type="match status" value="1"/>
</dbReference>
<dbReference type="GO" id="GO:0051020">
    <property type="term" value="F:GTPase binding"/>
    <property type="evidence" value="ECO:0007669"/>
    <property type="project" value="TreeGrafter"/>
</dbReference>
<dbReference type="SMART" id="SM01132">
    <property type="entry name" value="DIL"/>
    <property type="match status" value="1"/>
</dbReference>
<dbReference type="SUPFAM" id="SSF54236">
    <property type="entry name" value="Ubiquitin-like"/>
    <property type="match status" value="1"/>
</dbReference>
<dbReference type="GeneTree" id="ENSGT00940000164726"/>
<dbReference type="Gene3D" id="3.10.20.90">
    <property type="entry name" value="Phosphatidylinositol 3-kinase Catalytic Subunit, Chain A, domain 1"/>
    <property type="match status" value="1"/>
</dbReference>
<evidence type="ECO:0000259" key="3">
    <source>
        <dbReference type="PROSITE" id="PS51126"/>
    </source>
</evidence>
<dbReference type="Proteomes" id="UP000005226">
    <property type="component" value="Chromosome 1"/>
</dbReference>
<dbReference type="CDD" id="cd17116">
    <property type="entry name" value="RA_Radil_like"/>
    <property type="match status" value="1"/>
</dbReference>
<dbReference type="GO" id="GO:0001525">
    <property type="term" value="P:angiogenesis"/>
    <property type="evidence" value="ECO:0007669"/>
    <property type="project" value="TreeGrafter"/>
</dbReference>
<feature type="compositionally biased region" description="Basic residues" evidence="1">
    <location>
        <begin position="59"/>
        <end position="68"/>
    </location>
</feature>
<dbReference type="PROSITE" id="PS51126">
    <property type="entry name" value="DILUTE"/>
    <property type="match status" value="1"/>
</dbReference>
<dbReference type="InterPro" id="IPR000159">
    <property type="entry name" value="RA_dom"/>
</dbReference>
<feature type="domain" description="Ras-associating" evidence="2">
    <location>
        <begin position="118"/>
        <end position="219"/>
    </location>
</feature>
<gene>
    <name evidence="4" type="primary">radil2b</name>
</gene>